<accession>A0A177CQY4</accession>
<evidence type="ECO:0000313" key="2">
    <source>
        <dbReference type="EMBL" id="OAG09300.1"/>
    </source>
</evidence>
<dbReference type="EMBL" id="KV441549">
    <property type="protein sequence ID" value="OAG09300.1"/>
    <property type="molecule type" value="Genomic_DNA"/>
</dbReference>
<name>A0A177CQY4_9PLEO</name>
<protein>
    <submittedName>
        <fullName evidence="2">Uncharacterized protein</fullName>
    </submittedName>
</protein>
<dbReference type="GeneID" id="28769726"/>
<proteinExistence type="predicted"/>
<dbReference type="Proteomes" id="UP000077069">
    <property type="component" value="Unassembled WGS sequence"/>
</dbReference>
<feature type="compositionally biased region" description="Polar residues" evidence="1">
    <location>
        <begin position="146"/>
        <end position="162"/>
    </location>
</feature>
<reference evidence="2 3" key="1">
    <citation type="submission" date="2016-05" db="EMBL/GenBank/DDBJ databases">
        <title>Comparative analysis of secretome profiles of manganese(II)-oxidizing ascomycete fungi.</title>
        <authorList>
            <consortium name="DOE Joint Genome Institute"/>
            <person name="Zeiner C.A."/>
            <person name="Purvine S.O."/>
            <person name="Zink E.M."/>
            <person name="Wu S."/>
            <person name="Pasa-Tolic L."/>
            <person name="Chaput D.L."/>
            <person name="Haridas S."/>
            <person name="Grigoriev I.V."/>
            <person name="Santelli C.M."/>
            <person name="Hansel C.M."/>
        </authorList>
    </citation>
    <scope>NUCLEOTIDE SEQUENCE [LARGE SCALE GENOMIC DNA]</scope>
    <source>
        <strain evidence="2 3">AP3s5-JAC2a</strain>
    </source>
</reference>
<feature type="compositionally biased region" description="Basic and acidic residues" evidence="1">
    <location>
        <begin position="134"/>
        <end position="145"/>
    </location>
</feature>
<dbReference type="InParanoid" id="A0A177CQY4"/>
<dbReference type="AlphaFoldDB" id="A0A177CQY4"/>
<dbReference type="RefSeq" id="XP_018039665.1">
    <property type="nucleotide sequence ID" value="XM_018186240.1"/>
</dbReference>
<organism evidence="2 3">
    <name type="scientific">Paraphaeosphaeria sporulosa</name>
    <dbReference type="NCBI Taxonomy" id="1460663"/>
    <lineage>
        <taxon>Eukaryota</taxon>
        <taxon>Fungi</taxon>
        <taxon>Dikarya</taxon>
        <taxon>Ascomycota</taxon>
        <taxon>Pezizomycotina</taxon>
        <taxon>Dothideomycetes</taxon>
        <taxon>Pleosporomycetidae</taxon>
        <taxon>Pleosporales</taxon>
        <taxon>Massarineae</taxon>
        <taxon>Didymosphaeriaceae</taxon>
        <taxon>Paraphaeosphaeria</taxon>
    </lineage>
</organism>
<sequence length="178" mass="18556">MAASECPAARPHALVVLVTVRRSFGGYAPFTGGMTQYPRRAHAAIEPSLSTAVVHLQISPVTSPSRPHVAWPTMVPFTSTEKNTRPGCPTGEGIGSVVAACLGWALCLRAALPNAAVPVTRRAGSKPMGNQNKVGEESKGERNDRMGQSTKKSGTCQESKQVSCVGAATAGTRVYGVP</sequence>
<gene>
    <name evidence="2" type="ORF">CC84DRAFT_433448</name>
</gene>
<feature type="region of interest" description="Disordered" evidence="1">
    <location>
        <begin position="121"/>
        <end position="162"/>
    </location>
</feature>
<evidence type="ECO:0000313" key="3">
    <source>
        <dbReference type="Proteomes" id="UP000077069"/>
    </source>
</evidence>
<evidence type="ECO:0000256" key="1">
    <source>
        <dbReference type="SAM" id="MobiDB-lite"/>
    </source>
</evidence>
<keyword evidence="3" id="KW-1185">Reference proteome</keyword>